<dbReference type="InterPro" id="IPR050508">
    <property type="entry name" value="Methyltransf_Superfamily"/>
</dbReference>
<protein>
    <submittedName>
        <fullName evidence="2">Class I SAM-dependent methyltransferase</fullName>
    </submittedName>
</protein>
<organism evidence="2 3">
    <name type="scientific">Rhabdonatronobacter sediminivivens</name>
    <dbReference type="NCBI Taxonomy" id="2743469"/>
    <lineage>
        <taxon>Bacteria</taxon>
        <taxon>Pseudomonadati</taxon>
        <taxon>Pseudomonadota</taxon>
        <taxon>Alphaproteobacteria</taxon>
        <taxon>Rhodobacterales</taxon>
        <taxon>Paracoccaceae</taxon>
        <taxon>Rhabdonatronobacter</taxon>
    </lineage>
</organism>
<dbReference type="InterPro" id="IPR029063">
    <property type="entry name" value="SAM-dependent_MTases_sf"/>
</dbReference>
<gene>
    <name evidence="2" type="ORF">HUK65_05535</name>
</gene>
<dbReference type="AlphaFoldDB" id="A0A7Z0HY66"/>
<dbReference type="GO" id="GO:0008168">
    <property type="term" value="F:methyltransferase activity"/>
    <property type="evidence" value="ECO:0007669"/>
    <property type="project" value="UniProtKB-KW"/>
</dbReference>
<sequence length="238" mass="27033">MVARNLSLSFLKVRIPRLRWALRKLFQGNPPKGDIYYGDMAALYDAERAGSKRWQREQAAVEAYLERLPRELCVLDVPVGTGRYLPLYKDRGHQATGFDASHEMLGETRKRAEELGLAVTLDHGDATQLPYADGQFDLVVSTRFLRHVLPFGLAKQSLAEMARVTREHAIIEMGISTRPTVWPAEGKPMRDSLHLDDLVAMFNTAGFEVLDDTTTNKQGRRAQREGRRRAVFLLRKRA</sequence>
<reference evidence="2 3" key="1">
    <citation type="journal article" date="2000" name="Arch. Microbiol.">
        <title>Rhodobaca bogoriensis gen. nov. and sp. nov., an alkaliphilic purple nonsulfur bacterium from African Rift Valley soda lakes.</title>
        <authorList>
            <person name="Milford A.D."/>
            <person name="Achenbach L.A."/>
            <person name="Jung D.O."/>
            <person name="Madigan M.T."/>
        </authorList>
    </citation>
    <scope>NUCLEOTIDE SEQUENCE [LARGE SCALE GENOMIC DNA]</scope>
    <source>
        <strain evidence="2 3">2376</strain>
    </source>
</reference>
<evidence type="ECO:0000313" key="3">
    <source>
        <dbReference type="Proteomes" id="UP000529417"/>
    </source>
</evidence>
<dbReference type="SUPFAM" id="SSF53335">
    <property type="entry name" value="S-adenosyl-L-methionine-dependent methyltransferases"/>
    <property type="match status" value="1"/>
</dbReference>
<keyword evidence="2" id="KW-0808">Transferase</keyword>
<dbReference type="PANTHER" id="PTHR42912">
    <property type="entry name" value="METHYLTRANSFERASE"/>
    <property type="match status" value="1"/>
</dbReference>
<dbReference type="Proteomes" id="UP000529417">
    <property type="component" value="Unassembled WGS sequence"/>
</dbReference>
<keyword evidence="3" id="KW-1185">Reference proteome</keyword>
<accession>A0A7Z0HY66</accession>
<feature type="domain" description="Methyltransferase" evidence="1">
    <location>
        <begin position="74"/>
        <end position="167"/>
    </location>
</feature>
<dbReference type="RefSeq" id="WP_179905147.1">
    <property type="nucleotide sequence ID" value="NZ_JACBXS010000008.1"/>
</dbReference>
<dbReference type="EMBL" id="JACBXS010000008">
    <property type="protein sequence ID" value="NYS24448.1"/>
    <property type="molecule type" value="Genomic_DNA"/>
</dbReference>
<name>A0A7Z0HY66_9RHOB</name>
<evidence type="ECO:0000259" key="1">
    <source>
        <dbReference type="Pfam" id="PF13649"/>
    </source>
</evidence>
<dbReference type="CDD" id="cd02440">
    <property type="entry name" value="AdoMet_MTases"/>
    <property type="match status" value="1"/>
</dbReference>
<keyword evidence="2" id="KW-0489">Methyltransferase</keyword>
<dbReference type="Pfam" id="PF13649">
    <property type="entry name" value="Methyltransf_25"/>
    <property type="match status" value="1"/>
</dbReference>
<evidence type="ECO:0000313" key="2">
    <source>
        <dbReference type="EMBL" id="NYS24448.1"/>
    </source>
</evidence>
<dbReference type="InterPro" id="IPR041698">
    <property type="entry name" value="Methyltransf_25"/>
</dbReference>
<proteinExistence type="predicted"/>
<dbReference type="Gene3D" id="3.40.50.150">
    <property type="entry name" value="Vaccinia Virus protein VP39"/>
    <property type="match status" value="1"/>
</dbReference>
<comment type="caution">
    <text evidence="2">The sequence shown here is derived from an EMBL/GenBank/DDBJ whole genome shotgun (WGS) entry which is preliminary data.</text>
</comment>
<dbReference type="GO" id="GO:0032259">
    <property type="term" value="P:methylation"/>
    <property type="evidence" value="ECO:0007669"/>
    <property type="project" value="UniProtKB-KW"/>
</dbReference>